<feature type="signal peptide" evidence="1">
    <location>
        <begin position="1"/>
        <end position="25"/>
    </location>
</feature>
<keyword evidence="1" id="KW-0732">Signal</keyword>
<feature type="chain" id="PRO_5018573603" evidence="1">
    <location>
        <begin position="26"/>
        <end position="262"/>
    </location>
</feature>
<dbReference type="InterPro" id="IPR032711">
    <property type="entry name" value="SoxY"/>
</dbReference>
<dbReference type="SUPFAM" id="SSF81296">
    <property type="entry name" value="E set domains"/>
    <property type="match status" value="1"/>
</dbReference>
<name>A0A3S2UX02_9SPHN</name>
<accession>A0A3S2UX02</accession>
<dbReference type="InterPro" id="IPR014756">
    <property type="entry name" value="Ig_E-set"/>
</dbReference>
<dbReference type="Pfam" id="PF08770">
    <property type="entry name" value="SoxZ"/>
    <property type="match status" value="1"/>
</dbReference>
<dbReference type="InterPro" id="IPR013783">
    <property type="entry name" value="Ig-like_fold"/>
</dbReference>
<dbReference type="EMBL" id="SACO01000002">
    <property type="protein sequence ID" value="RVU07235.1"/>
    <property type="molecule type" value="Genomic_DNA"/>
</dbReference>
<dbReference type="OrthoDB" id="5343309at2"/>
<dbReference type="Pfam" id="PF13501">
    <property type="entry name" value="SoxY"/>
    <property type="match status" value="1"/>
</dbReference>
<keyword evidence="5" id="KW-1185">Reference proteome</keyword>
<reference evidence="4 5" key="1">
    <citation type="submission" date="2019-01" db="EMBL/GenBank/DDBJ databases">
        <authorList>
            <person name="Chen W.-M."/>
        </authorList>
    </citation>
    <scope>NUCLEOTIDE SEQUENCE [LARGE SCALE GENOMIC DNA]</scope>
    <source>
        <strain evidence="4 5">FSY-9</strain>
    </source>
</reference>
<evidence type="ECO:0000256" key="1">
    <source>
        <dbReference type="SAM" id="SignalP"/>
    </source>
</evidence>
<evidence type="ECO:0000313" key="5">
    <source>
        <dbReference type="Proteomes" id="UP000282837"/>
    </source>
</evidence>
<gene>
    <name evidence="4" type="ORF">EOE18_04290</name>
</gene>
<dbReference type="Gene3D" id="2.60.40.10">
    <property type="entry name" value="Immunoglobulins"/>
    <property type="match status" value="1"/>
</dbReference>
<feature type="domain" description="Sulphur oxidation protein SoxZ" evidence="2">
    <location>
        <begin position="179"/>
        <end position="254"/>
    </location>
</feature>
<evidence type="ECO:0000259" key="3">
    <source>
        <dbReference type="Pfam" id="PF13501"/>
    </source>
</evidence>
<dbReference type="NCBIfam" id="TIGR04557">
    <property type="entry name" value="fuse_rel_SoxYZ"/>
    <property type="match status" value="1"/>
</dbReference>
<protein>
    <submittedName>
        <fullName evidence="4">Quinoprotein dehydrogenase-associated SoxYZ-like carrier</fullName>
    </submittedName>
</protein>
<feature type="domain" description="Ig-like SoxY" evidence="3">
    <location>
        <begin position="51"/>
        <end position="149"/>
    </location>
</feature>
<dbReference type="InterPro" id="IPR030831">
    <property type="entry name" value="Fuse-rel_SoxYZ"/>
</dbReference>
<sequence>MRSVAPWTRIGLLAGASLAAASPCAAESALPADPLASPMWAYRAGEILDGKPVVFDGKVQLSIPMLAENQRQFPVMADARALQGVVRLLIWADLNPIPLAVDYRPVQALPVIATRIKLDQRTPVRAAAQTADGVWHMAGAWVDAAGGGCSAPPLSRARGDWADHLGELRGRLWFSPQALRLRFSLRHPMDTGLVANIPAFHIDQVAVKDADGNVLGELRLQASVAEDPAFTLEFAPALRGVVIEARDTSGHDSRGQLMVEKP</sequence>
<dbReference type="Gene3D" id="2.60.40.2470">
    <property type="entry name" value="SoxY domain"/>
    <property type="match status" value="1"/>
</dbReference>
<organism evidence="4 5">
    <name type="scientific">Novosphingobium umbonatum</name>
    <dbReference type="NCBI Taxonomy" id="1908524"/>
    <lineage>
        <taxon>Bacteria</taxon>
        <taxon>Pseudomonadati</taxon>
        <taxon>Pseudomonadota</taxon>
        <taxon>Alphaproteobacteria</taxon>
        <taxon>Sphingomonadales</taxon>
        <taxon>Sphingomonadaceae</taxon>
        <taxon>Novosphingobium</taxon>
    </lineage>
</organism>
<comment type="caution">
    <text evidence="4">The sequence shown here is derived from an EMBL/GenBank/DDBJ whole genome shotgun (WGS) entry which is preliminary data.</text>
</comment>
<dbReference type="InterPro" id="IPR038162">
    <property type="entry name" value="SoxY_sf"/>
</dbReference>
<dbReference type="Proteomes" id="UP000282837">
    <property type="component" value="Unassembled WGS sequence"/>
</dbReference>
<dbReference type="InterPro" id="IPR014880">
    <property type="entry name" value="SoxZ_dom"/>
</dbReference>
<dbReference type="AlphaFoldDB" id="A0A3S2UX02"/>
<evidence type="ECO:0000259" key="2">
    <source>
        <dbReference type="Pfam" id="PF08770"/>
    </source>
</evidence>
<proteinExistence type="predicted"/>
<evidence type="ECO:0000313" key="4">
    <source>
        <dbReference type="EMBL" id="RVU07235.1"/>
    </source>
</evidence>